<gene>
    <name evidence="2" type="ORF">RM545_13585</name>
</gene>
<sequence>MAEVAHKIELDFTTLEFFSKYVISNLKEDKSVEKEEANTLSEICTKFYETKRFVYISHRINKCNVDPTVYISSMPKDGQLRGIAVVAENTAALKSAKFERLFAPFEFEIFTELDDAVEWAEELLEK</sequence>
<comment type="caution">
    <text evidence="2">The sequence shown here is derived from an EMBL/GenBank/DDBJ whole genome shotgun (WGS) entry which is preliminary data.</text>
</comment>
<evidence type="ECO:0000259" key="1">
    <source>
        <dbReference type="Pfam" id="PF00241"/>
    </source>
</evidence>
<dbReference type="EMBL" id="JAVRHO010000020">
    <property type="protein sequence ID" value="MDT0647726.1"/>
    <property type="molecule type" value="Genomic_DNA"/>
</dbReference>
<dbReference type="RefSeq" id="WP_311495827.1">
    <property type="nucleotide sequence ID" value="NZ_JAVRHO010000020.1"/>
</dbReference>
<keyword evidence="3" id="KW-1185">Reference proteome</keyword>
<dbReference type="InterPro" id="IPR002108">
    <property type="entry name" value="ADF-H"/>
</dbReference>
<name>A0ABU3CN30_9FLAO</name>
<reference evidence="2 3" key="1">
    <citation type="submission" date="2023-09" db="EMBL/GenBank/DDBJ databases">
        <authorList>
            <person name="Rey-Velasco X."/>
        </authorList>
    </citation>
    <scope>NUCLEOTIDE SEQUENCE [LARGE SCALE GENOMIC DNA]</scope>
    <source>
        <strain evidence="2 3">F260</strain>
    </source>
</reference>
<protein>
    <recommendedName>
        <fullName evidence="1">ADF-H domain-containing protein</fullName>
    </recommendedName>
</protein>
<evidence type="ECO:0000313" key="2">
    <source>
        <dbReference type="EMBL" id="MDT0647726.1"/>
    </source>
</evidence>
<feature type="domain" description="ADF-H" evidence="1">
    <location>
        <begin position="19"/>
        <end position="109"/>
    </location>
</feature>
<evidence type="ECO:0000313" key="3">
    <source>
        <dbReference type="Proteomes" id="UP001245285"/>
    </source>
</evidence>
<accession>A0ABU3CN30</accession>
<dbReference type="Pfam" id="PF00241">
    <property type="entry name" value="Cofilin_ADF"/>
    <property type="match status" value="1"/>
</dbReference>
<proteinExistence type="predicted"/>
<organism evidence="2 3">
    <name type="scientific">Autumnicola lenta</name>
    <dbReference type="NCBI Taxonomy" id="3075593"/>
    <lineage>
        <taxon>Bacteria</taxon>
        <taxon>Pseudomonadati</taxon>
        <taxon>Bacteroidota</taxon>
        <taxon>Flavobacteriia</taxon>
        <taxon>Flavobacteriales</taxon>
        <taxon>Flavobacteriaceae</taxon>
        <taxon>Autumnicola</taxon>
    </lineage>
</organism>
<dbReference type="Proteomes" id="UP001245285">
    <property type="component" value="Unassembled WGS sequence"/>
</dbReference>